<dbReference type="Pfam" id="PF09339">
    <property type="entry name" value="HTH_IclR"/>
    <property type="match status" value="1"/>
</dbReference>
<dbReference type="SUPFAM" id="SSF55781">
    <property type="entry name" value="GAF domain-like"/>
    <property type="match status" value="1"/>
</dbReference>
<dbReference type="GO" id="GO:0045892">
    <property type="term" value="P:negative regulation of DNA-templated transcription"/>
    <property type="evidence" value="ECO:0007669"/>
    <property type="project" value="TreeGrafter"/>
</dbReference>
<evidence type="ECO:0000313" key="7">
    <source>
        <dbReference type="Proteomes" id="UP000188879"/>
    </source>
</evidence>
<organism evidence="6 7">
    <name type="scientific">Teichococcus deserti</name>
    <dbReference type="NCBI Taxonomy" id="1817963"/>
    <lineage>
        <taxon>Bacteria</taxon>
        <taxon>Pseudomonadati</taxon>
        <taxon>Pseudomonadota</taxon>
        <taxon>Alphaproteobacteria</taxon>
        <taxon>Acetobacterales</taxon>
        <taxon>Roseomonadaceae</taxon>
        <taxon>Roseomonas</taxon>
    </lineage>
</organism>
<reference evidence="6 7" key="1">
    <citation type="submission" date="2016-10" db="EMBL/GenBank/DDBJ databases">
        <title>Draft Genome sequence of Roseomonas sp. strain M3.</title>
        <authorList>
            <person name="Subhash Y."/>
            <person name="Lee S."/>
        </authorList>
    </citation>
    <scope>NUCLEOTIDE SEQUENCE [LARGE SCALE GENOMIC DNA]</scope>
    <source>
        <strain evidence="6 7">M3</strain>
    </source>
</reference>
<evidence type="ECO:0000259" key="4">
    <source>
        <dbReference type="PROSITE" id="PS51077"/>
    </source>
</evidence>
<keyword evidence="7" id="KW-1185">Reference proteome</keyword>
<dbReference type="PANTHER" id="PTHR30136:SF35">
    <property type="entry name" value="HTH-TYPE TRANSCRIPTIONAL REGULATOR RV1719"/>
    <property type="match status" value="1"/>
</dbReference>
<dbReference type="Gene3D" id="3.30.450.40">
    <property type="match status" value="1"/>
</dbReference>
<feature type="domain" description="HTH iclR-type" evidence="4">
    <location>
        <begin position="9"/>
        <end position="71"/>
    </location>
</feature>
<evidence type="ECO:0000259" key="5">
    <source>
        <dbReference type="PROSITE" id="PS51078"/>
    </source>
</evidence>
<feature type="domain" description="IclR-ED" evidence="5">
    <location>
        <begin position="72"/>
        <end position="255"/>
    </location>
</feature>
<dbReference type="InterPro" id="IPR036390">
    <property type="entry name" value="WH_DNA-bd_sf"/>
</dbReference>
<keyword evidence="2" id="KW-0238">DNA-binding</keyword>
<sequence length="255" mass="28139">MTEKDPLAVGSVHKAFQVLHAFRDAGGPLSLGEIAAATGLDKSAAQRFSHSLWKLGYLEKDTRTRRYRLGHRVLELTFSYLQGNRLVEAAMPMLAELRRSTGQRVSLSLWEDVSLIYVIRQQSQREYFWASLIGRRVPLFCTAGGRAILAQLPRAEAEDILARSPLRPLTPQTLTDPAAIMARVEQARQDGYGAAAEEVEQGERVLGAAVQRADGRPVGAVHLAAPLGEWDREEFGRRFAPLLLEVTRGLRSAAG</sequence>
<dbReference type="Gene3D" id="1.10.10.10">
    <property type="entry name" value="Winged helix-like DNA-binding domain superfamily/Winged helix DNA-binding domain"/>
    <property type="match status" value="1"/>
</dbReference>
<dbReference type="PROSITE" id="PS51078">
    <property type="entry name" value="ICLR_ED"/>
    <property type="match status" value="1"/>
</dbReference>
<dbReference type="EMBL" id="MLCO01000210">
    <property type="protein sequence ID" value="ONG50050.1"/>
    <property type="molecule type" value="Genomic_DNA"/>
</dbReference>
<keyword evidence="1" id="KW-0805">Transcription regulation</keyword>
<dbReference type="PROSITE" id="PS51077">
    <property type="entry name" value="HTH_ICLR"/>
    <property type="match status" value="1"/>
</dbReference>
<dbReference type="InterPro" id="IPR014757">
    <property type="entry name" value="Tscrpt_reg_IclR_C"/>
</dbReference>
<dbReference type="AlphaFoldDB" id="A0A1V2GY67"/>
<accession>A0A1V2GY67</accession>
<evidence type="ECO:0008006" key="8">
    <source>
        <dbReference type="Google" id="ProtNLM"/>
    </source>
</evidence>
<comment type="caution">
    <text evidence="6">The sequence shown here is derived from an EMBL/GenBank/DDBJ whole genome shotgun (WGS) entry which is preliminary data.</text>
</comment>
<name>A0A1V2GY67_9PROT</name>
<dbReference type="Proteomes" id="UP000188879">
    <property type="component" value="Unassembled WGS sequence"/>
</dbReference>
<dbReference type="SUPFAM" id="SSF46785">
    <property type="entry name" value="Winged helix' DNA-binding domain"/>
    <property type="match status" value="1"/>
</dbReference>
<dbReference type="InterPro" id="IPR005471">
    <property type="entry name" value="Tscrpt_reg_IclR_N"/>
</dbReference>
<evidence type="ECO:0000313" key="6">
    <source>
        <dbReference type="EMBL" id="ONG50050.1"/>
    </source>
</evidence>
<dbReference type="SMART" id="SM00346">
    <property type="entry name" value="HTH_ICLR"/>
    <property type="match status" value="1"/>
</dbReference>
<evidence type="ECO:0000256" key="3">
    <source>
        <dbReference type="ARBA" id="ARBA00023163"/>
    </source>
</evidence>
<gene>
    <name evidence="6" type="ORF">BKE38_19745</name>
</gene>
<evidence type="ECO:0000256" key="1">
    <source>
        <dbReference type="ARBA" id="ARBA00023015"/>
    </source>
</evidence>
<protein>
    <recommendedName>
        <fullName evidence="8">IclR family transcriptional regulator</fullName>
    </recommendedName>
</protein>
<dbReference type="GO" id="GO:0003677">
    <property type="term" value="F:DNA binding"/>
    <property type="evidence" value="ECO:0007669"/>
    <property type="project" value="UniProtKB-KW"/>
</dbReference>
<dbReference type="InterPro" id="IPR050707">
    <property type="entry name" value="HTH_MetabolicPath_Reg"/>
</dbReference>
<dbReference type="OrthoDB" id="6057486at2"/>
<dbReference type="PANTHER" id="PTHR30136">
    <property type="entry name" value="HELIX-TURN-HELIX TRANSCRIPTIONAL REGULATOR, ICLR FAMILY"/>
    <property type="match status" value="1"/>
</dbReference>
<keyword evidence="3" id="KW-0804">Transcription</keyword>
<dbReference type="InterPro" id="IPR036388">
    <property type="entry name" value="WH-like_DNA-bd_sf"/>
</dbReference>
<dbReference type="GO" id="GO:0003700">
    <property type="term" value="F:DNA-binding transcription factor activity"/>
    <property type="evidence" value="ECO:0007669"/>
    <property type="project" value="TreeGrafter"/>
</dbReference>
<dbReference type="Pfam" id="PF01614">
    <property type="entry name" value="IclR_C"/>
    <property type="match status" value="1"/>
</dbReference>
<evidence type="ECO:0000256" key="2">
    <source>
        <dbReference type="ARBA" id="ARBA00023125"/>
    </source>
</evidence>
<dbReference type="InterPro" id="IPR029016">
    <property type="entry name" value="GAF-like_dom_sf"/>
</dbReference>
<proteinExistence type="predicted"/>